<comment type="caution">
    <text evidence="2">The sequence shown here is derived from an EMBL/GenBank/DDBJ whole genome shotgun (WGS) entry which is preliminary data.</text>
</comment>
<dbReference type="Pfam" id="PF03475">
    <property type="entry name" value="YiiM_3-alpha"/>
    <property type="match status" value="1"/>
</dbReference>
<dbReference type="GO" id="GO:0003824">
    <property type="term" value="F:catalytic activity"/>
    <property type="evidence" value="ECO:0007669"/>
    <property type="project" value="InterPro"/>
</dbReference>
<sequence length="240" mass="26900">MMKTLSGGVIGSKTVKIHPQVFIGTIQSTAHCGVSAIHKRAVDGVLTLNSLGIEGDEQAETRFHGGPDRALCHYPQEHYEFWRQRYPQLEDLFLPSAFGENLSTQGMTEENVFIGDIYAWGDARIQVTQPRSPCYKLNGLTGVENFAQVMQDEGRCGWLYRVIKGGSVGADTPLKLLSRNSDVSMQEAIMIAFHAPYDEELYRRLLSAAGLSASWSLTMQNRLEHHKIEEFSHRLFGRRG</sequence>
<evidence type="ECO:0000313" key="2">
    <source>
        <dbReference type="EMBL" id="TCT29311.1"/>
    </source>
</evidence>
<feature type="domain" description="MOSC" evidence="1">
    <location>
        <begin position="40"/>
        <end position="177"/>
    </location>
</feature>
<dbReference type="PANTHER" id="PTHR30212">
    <property type="entry name" value="PROTEIN YIIM"/>
    <property type="match status" value="1"/>
</dbReference>
<dbReference type="GO" id="GO:0030170">
    <property type="term" value="F:pyridoxal phosphate binding"/>
    <property type="evidence" value="ECO:0007669"/>
    <property type="project" value="InterPro"/>
</dbReference>
<dbReference type="AlphaFoldDB" id="A0A4V2V355"/>
<name>A0A4V2V355_9GAMM</name>
<evidence type="ECO:0000259" key="1">
    <source>
        <dbReference type="PROSITE" id="PS51340"/>
    </source>
</evidence>
<dbReference type="PROSITE" id="PS51340">
    <property type="entry name" value="MOSC"/>
    <property type="match status" value="1"/>
</dbReference>
<dbReference type="Proteomes" id="UP000295055">
    <property type="component" value="Unassembled WGS sequence"/>
</dbReference>
<dbReference type="SUPFAM" id="SSF50800">
    <property type="entry name" value="PK beta-barrel domain-like"/>
    <property type="match status" value="1"/>
</dbReference>
<dbReference type="EMBL" id="SMAS01000012">
    <property type="protein sequence ID" value="TCT29311.1"/>
    <property type="molecule type" value="Genomic_DNA"/>
</dbReference>
<dbReference type="PANTHER" id="PTHR30212:SF2">
    <property type="entry name" value="PROTEIN YIIM"/>
    <property type="match status" value="1"/>
</dbReference>
<protein>
    <submittedName>
        <fullName evidence="2">MOSC domain-containing protein YiiM</fullName>
    </submittedName>
</protein>
<dbReference type="Pfam" id="PF03473">
    <property type="entry name" value="MOSC"/>
    <property type="match status" value="1"/>
</dbReference>
<gene>
    <name evidence="2" type="ORF">EC835_11241</name>
</gene>
<dbReference type="InterPro" id="IPR052353">
    <property type="entry name" value="Benzoxazolinone_Detox_Enz"/>
</dbReference>
<reference evidence="2 3" key="1">
    <citation type="submission" date="2019-03" db="EMBL/GenBank/DDBJ databases">
        <title>Genomic analyses of the natural microbiome of Caenorhabditis elegans.</title>
        <authorList>
            <person name="Samuel B."/>
        </authorList>
    </citation>
    <scope>NUCLEOTIDE SEQUENCE [LARGE SCALE GENOMIC DNA]</scope>
    <source>
        <strain evidence="2 3">JUb102</strain>
    </source>
</reference>
<dbReference type="NCBIfam" id="NF008577">
    <property type="entry name" value="PRK11536.1"/>
    <property type="match status" value="1"/>
</dbReference>
<accession>A0A4V2V355</accession>
<organism evidence="2 3">
    <name type="scientific">Providencia alcalifaciens</name>
    <dbReference type="NCBI Taxonomy" id="126385"/>
    <lineage>
        <taxon>Bacteria</taxon>
        <taxon>Pseudomonadati</taxon>
        <taxon>Pseudomonadota</taxon>
        <taxon>Gammaproteobacteria</taxon>
        <taxon>Enterobacterales</taxon>
        <taxon>Morganellaceae</taxon>
        <taxon>Providencia</taxon>
    </lineage>
</organism>
<dbReference type="GO" id="GO:0030151">
    <property type="term" value="F:molybdenum ion binding"/>
    <property type="evidence" value="ECO:0007669"/>
    <property type="project" value="InterPro"/>
</dbReference>
<dbReference type="InterPro" id="IPR005163">
    <property type="entry name" value="Tri_helical_YiiM-like"/>
</dbReference>
<dbReference type="Gene3D" id="2.40.33.20">
    <property type="entry name" value="PK beta-barrel domain-like"/>
    <property type="match status" value="1"/>
</dbReference>
<proteinExistence type="predicted"/>
<dbReference type="InterPro" id="IPR011037">
    <property type="entry name" value="Pyrv_Knase-like_insert_dom_sf"/>
</dbReference>
<dbReference type="InterPro" id="IPR005302">
    <property type="entry name" value="MoCF_Sase_C"/>
</dbReference>
<evidence type="ECO:0000313" key="3">
    <source>
        <dbReference type="Proteomes" id="UP000295055"/>
    </source>
</evidence>